<feature type="compositionally biased region" description="Low complexity" evidence="1">
    <location>
        <begin position="359"/>
        <end position="394"/>
    </location>
</feature>
<dbReference type="GO" id="GO:0005634">
    <property type="term" value="C:nucleus"/>
    <property type="evidence" value="ECO:0007669"/>
    <property type="project" value="TreeGrafter"/>
</dbReference>
<name>A0A401RML5_CHIPU</name>
<feature type="region of interest" description="Disordered" evidence="1">
    <location>
        <begin position="1"/>
        <end position="81"/>
    </location>
</feature>
<feature type="compositionally biased region" description="Basic residues" evidence="1">
    <location>
        <begin position="64"/>
        <end position="74"/>
    </location>
</feature>
<dbReference type="GO" id="GO:0042754">
    <property type="term" value="P:negative regulation of circadian rhythm"/>
    <property type="evidence" value="ECO:0007669"/>
    <property type="project" value="InterPro"/>
</dbReference>
<dbReference type="AlphaFoldDB" id="A0A401RML5"/>
<dbReference type="Pfam" id="PF15800">
    <property type="entry name" value="CiPC"/>
    <property type="match status" value="1"/>
</dbReference>
<comment type="caution">
    <text evidence="2">The sequence shown here is derived from an EMBL/GenBank/DDBJ whole genome shotgun (WGS) entry which is preliminary data.</text>
</comment>
<protein>
    <recommendedName>
        <fullName evidence="4">CLOCK-interacting pacemaker</fullName>
    </recommendedName>
</protein>
<keyword evidence="3" id="KW-1185">Reference proteome</keyword>
<evidence type="ECO:0000313" key="3">
    <source>
        <dbReference type="Proteomes" id="UP000287033"/>
    </source>
</evidence>
<feature type="compositionally biased region" description="Polar residues" evidence="1">
    <location>
        <begin position="496"/>
        <end position="512"/>
    </location>
</feature>
<dbReference type="Proteomes" id="UP000287033">
    <property type="component" value="Unassembled WGS sequence"/>
</dbReference>
<evidence type="ECO:0000313" key="2">
    <source>
        <dbReference type="EMBL" id="GCC19427.1"/>
    </source>
</evidence>
<evidence type="ECO:0000256" key="1">
    <source>
        <dbReference type="SAM" id="MobiDB-lite"/>
    </source>
</evidence>
<sequence length="518" mass="56682">METACQSRQPLTRPRTGGAAEHTGRVGGGGRNTSWAVPPRRIAAAAGLGERRRRRSGETESVRGRRRAGGRHGSSRNMSLDKVPVVTRISHRSLKDRMNGVSVKLESLPSSWYEETEKINHMGSARKNRKMSLEEPEKDSGFSDTSSDYLSTLEQTDLEDPPTQKRPAVSNHVERTTAVQSSLSSLTPVYIVKNVLLKEPLSVPTRSQLVQAQLQTWGSQHSLGTSGQTRVVFIGQPLAASFKSQKIEAKAGTGKDTYLPILNSYPRIAPHPDKSRDDNSSRGQEGNCPAQDDRTADHSKSKRLCLDELGEPPQEYHRNKQTLHVPPVGHCQQAENTQQTPPFGPAHFYTQFDVSVSPSPVVSPNSVVQSESSESVHSSSSSSSPASTFSHSPSAQSLCSDTTRLADRGPRRPVSSPAKERRFRNTVEILSRSGLLEITLKTKDLIRQNNGTQQQIDELKEHVRLFCSAAQSRDPRALLRLQETMKCSGNYASVTSAPSSCSATNQPLQATAEQAPLL</sequence>
<gene>
    <name evidence="2" type="ORF">chiPu_0018373</name>
</gene>
<dbReference type="PANTHER" id="PTHR34648:SF7">
    <property type="entry name" value="SI:CH211-132B12.7"/>
    <property type="match status" value="1"/>
</dbReference>
<evidence type="ECO:0008006" key="4">
    <source>
        <dbReference type="Google" id="ProtNLM"/>
    </source>
</evidence>
<accession>A0A401RML5</accession>
<reference evidence="2 3" key="1">
    <citation type="journal article" date="2018" name="Nat. Ecol. Evol.">
        <title>Shark genomes provide insights into elasmobranch evolution and the origin of vertebrates.</title>
        <authorList>
            <person name="Hara Y"/>
            <person name="Yamaguchi K"/>
            <person name="Onimaru K"/>
            <person name="Kadota M"/>
            <person name="Koyanagi M"/>
            <person name="Keeley SD"/>
            <person name="Tatsumi K"/>
            <person name="Tanaka K"/>
            <person name="Motone F"/>
            <person name="Kageyama Y"/>
            <person name="Nozu R"/>
            <person name="Adachi N"/>
            <person name="Nishimura O"/>
            <person name="Nakagawa R"/>
            <person name="Tanegashima C"/>
            <person name="Kiyatake I"/>
            <person name="Matsumoto R"/>
            <person name="Murakumo K"/>
            <person name="Nishida K"/>
            <person name="Terakita A"/>
            <person name="Kuratani S"/>
            <person name="Sato K"/>
            <person name="Hyodo S Kuraku.S."/>
        </authorList>
    </citation>
    <scope>NUCLEOTIDE SEQUENCE [LARGE SCALE GENOMIC DNA]</scope>
</reference>
<feature type="region of interest" description="Disordered" evidence="1">
    <location>
        <begin position="496"/>
        <end position="518"/>
    </location>
</feature>
<dbReference type="OrthoDB" id="6374619at2759"/>
<dbReference type="PANTHER" id="PTHR34648">
    <property type="entry name" value="CLOCK-INTERACTING PACEMAKER"/>
    <property type="match status" value="1"/>
</dbReference>
<feature type="compositionally biased region" description="Polar residues" evidence="1">
    <location>
        <begin position="1"/>
        <end position="10"/>
    </location>
</feature>
<dbReference type="InterPro" id="IPR031602">
    <property type="entry name" value="CIPC"/>
</dbReference>
<proteinExistence type="predicted"/>
<organism evidence="2 3">
    <name type="scientific">Chiloscyllium punctatum</name>
    <name type="common">Brownbanded bambooshark</name>
    <name type="synonym">Hemiscyllium punctatum</name>
    <dbReference type="NCBI Taxonomy" id="137246"/>
    <lineage>
        <taxon>Eukaryota</taxon>
        <taxon>Metazoa</taxon>
        <taxon>Chordata</taxon>
        <taxon>Craniata</taxon>
        <taxon>Vertebrata</taxon>
        <taxon>Chondrichthyes</taxon>
        <taxon>Elasmobranchii</taxon>
        <taxon>Galeomorphii</taxon>
        <taxon>Galeoidea</taxon>
        <taxon>Orectolobiformes</taxon>
        <taxon>Hemiscylliidae</taxon>
        <taxon>Chiloscyllium</taxon>
    </lineage>
</organism>
<feature type="region of interest" description="Disordered" evidence="1">
    <location>
        <begin position="259"/>
        <end position="300"/>
    </location>
</feature>
<feature type="region of interest" description="Disordered" evidence="1">
    <location>
        <begin position="359"/>
        <end position="420"/>
    </location>
</feature>
<feature type="region of interest" description="Disordered" evidence="1">
    <location>
        <begin position="122"/>
        <end position="148"/>
    </location>
</feature>
<feature type="compositionally biased region" description="Basic and acidic residues" evidence="1">
    <location>
        <begin position="131"/>
        <end position="141"/>
    </location>
</feature>
<dbReference type="GO" id="GO:0045892">
    <property type="term" value="P:negative regulation of DNA-templated transcription"/>
    <property type="evidence" value="ECO:0007669"/>
    <property type="project" value="InterPro"/>
</dbReference>
<feature type="compositionally biased region" description="Basic and acidic residues" evidence="1">
    <location>
        <begin position="270"/>
        <end position="280"/>
    </location>
</feature>
<dbReference type="EMBL" id="BEZZ01001555">
    <property type="protein sequence ID" value="GCC19427.1"/>
    <property type="molecule type" value="Genomic_DNA"/>
</dbReference>